<feature type="compositionally biased region" description="Low complexity" evidence="1">
    <location>
        <begin position="376"/>
        <end position="386"/>
    </location>
</feature>
<name>A0A2I0IRF3_PUNGR</name>
<proteinExistence type="predicted"/>
<feature type="region of interest" description="Disordered" evidence="1">
    <location>
        <begin position="364"/>
        <end position="408"/>
    </location>
</feature>
<feature type="compositionally biased region" description="Basic and acidic residues" evidence="1">
    <location>
        <begin position="36"/>
        <end position="60"/>
    </location>
</feature>
<feature type="compositionally biased region" description="Basic residues" evidence="1">
    <location>
        <begin position="366"/>
        <end position="375"/>
    </location>
</feature>
<dbReference type="EMBL" id="PGOL01002643">
    <property type="protein sequence ID" value="PKI46303.1"/>
    <property type="molecule type" value="Genomic_DNA"/>
</dbReference>
<dbReference type="AlphaFoldDB" id="A0A2I0IRF3"/>
<protein>
    <submittedName>
        <fullName evidence="2">Uncharacterized protein</fullName>
    </submittedName>
</protein>
<comment type="caution">
    <text evidence="2">The sequence shown here is derived from an EMBL/GenBank/DDBJ whole genome shotgun (WGS) entry which is preliminary data.</text>
</comment>
<evidence type="ECO:0000313" key="3">
    <source>
        <dbReference type="Proteomes" id="UP000233551"/>
    </source>
</evidence>
<accession>A0A2I0IRF3</accession>
<reference evidence="2 3" key="1">
    <citation type="submission" date="2017-11" db="EMBL/GenBank/DDBJ databases">
        <title>De-novo sequencing of pomegranate (Punica granatum L.) genome.</title>
        <authorList>
            <person name="Akparov Z."/>
            <person name="Amiraslanov A."/>
            <person name="Hajiyeva S."/>
            <person name="Abbasov M."/>
            <person name="Kaur K."/>
            <person name="Hamwieh A."/>
            <person name="Solovyev V."/>
            <person name="Salamov A."/>
            <person name="Braich B."/>
            <person name="Kosarev P."/>
            <person name="Mahmoud A."/>
            <person name="Hajiyev E."/>
            <person name="Babayeva S."/>
            <person name="Izzatullayeva V."/>
            <person name="Mammadov A."/>
            <person name="Mammadov A."/>
            <person name="Sharifova S."/>
            <person name="Ojaghi J."/>
            <person name="Eynullazada K."/>
            <person name="Bayramov B."/>
            <person name="Abdulazimova A."/>
            <person name="Shahmuradov I."/>
        </authorList>
    </citation>
    <scope>NUCLEOTIDE SEQUENCE [LARGE SCALE GENOMIC DNA]</scope>
    <source>
        <strain evidence="3">cv. AG2017</strain>
        <tissue evidence="2">Leaf</tissue>
    </source>
</reference>
<evidence type="ECO:0000256" key="1">
    <source>
        <dbReference type="SAM" id="MobiDB-lite"/>
    </source>
</evidence>
<gene>
    <name evidence="2" type="ORF">CRG98_033312</name>
</gene>
<dbReference type="Proteomes" id="UP000233551">
    <property type="component" value="Unassembled WGS sequence"/>
</dbReference>
<organism evidence="2 3">
    <name type="scientific">Punica granatum</name>
    <name type="common">Pomegranate</name>
    <dbReference type="NCBI Taxonomy" id="22663"/>
    <lineage>
        <taxon>Eukaryota</taxon>
        <taxon>Viridiplantae</taxon>
        <taxon>Streptophyta</taxon>
        <taxon>Embryophyta</taxon>
        <taxon>Tracheophyta</taxon>
        <taxon>Spermatophyta</taxon>
        <taxon>Magnoliopsida</taxon>
        <taxon>eudicotyledons</taxon>
        <taxon>Gunneridae</taxon>
        <taxon>Pentapetalae</taxon>
        <taxon>rosids</taxon>
        <taxon>malvids</taxon>
        <taxon>Myrtales</taxon>
        <taxon>Lythraceae</taxon>
        <taxon>Punica</taxon>
    </lineage>
</organism>
<keyword evidence="3" id="KW-1185">Reference proteome</keyword>
<sequence length="489" mass="56067">MPVQKPKDIRNRRRPLLIGWHADDEGLANENMGEEHRMEANRDADEAGDGSVRDGKDRVESSGVNATMNDSNLKDIDWDDLNLEEIDKLTSSATLNVTATSTTVHAMEGQERTGREKVEDTVSDFNDSDFDINDDVEQKVERQNMKKLKVEKQNLKKLKVHGRQVTMVMNSMASKAYIPMMRMRPDKGYHNLDQKGTWKIPNFGEWRDYAGELRKTNPGTIVNIGCDLMIFQNMWILEARDKSILTLLETIKTQLMKRMVLKRKVAEKYIERKRPEDFIYNSYIVDKFRSSYGPIIYPLRDIDYYDPTSLPLVKPPPIKAKRGRPKIVRKKGANEQGIRVEKNGTEIVGNKGCIINNYSNCGGQGHNKRTYKKRGSATSTEASSSSRAKRMKATDSIPPPPDNTVPRPGVRLQIHRHMYGEKERKRRHNCCNYSKIHWENYKIYEPAANYKKEMALLNMGLGLDLAPIMSSPRLHTSRNFCDISSELQS</sequence>
<evidence type="ECO:0000313" key="2">
    <source>
        <dbReference type="EMBL" id="PKI46303.1"/>
    </source>
</evidence>
<feature type="region of interest" description="Disordered" evidence="1">
    <location>
        <begin position="36"/>
        <end position="66"/>
    </location>
</feature>